<gene>
    <name evidence="1" type="ORF">CEPIT_LOCUS14640</name>
</gene>
<organism evidence="1 2">
    <name type="scientific">Cuscuta epithymum</name>
    <dbReference type="NCBI Taxonomy" id="186058"/>
    <lineage>
        <taxon>Eukaryota</taxon>
        <taxon>Viridiplantae</taxon>
        <taxon>Streptophyta</taxon>
        <taxon>Embryophyta</taxon>
        <taxon>Tracheophyta</taxon>
        <taxon>Spermatophyta</taxon>
        <taxon>Magnoliopsida</taxon>
        <taxon>eudicotyledons</taxon>
        <taxon>Gunneridae</taxon>
        <taxon>Pentapetalae</taxon>
        <taxon>asterids</taxon>
        <taxon>lamiids</taxon>
        <taxon>Solanales</taxon>
        <taxon>Convolvulaceae</taxon>
        <taxon>Cuscuteae</taxon>
        <taxon>Cuscuta</taxon>
        <taxon>Cuscuta subgen. Cuscuta</taxon>
    </lineage>
</organism>
<reference evidence="1" key="1">
    <citation type="submission" date="2022-07" db="EMBL/GenBank/DDBJ databases">
        <authorList>
            <person name="Macas J."/>
            <person name="Novak P."/>
            <person name="Neumann P."/>
        </authorList>
    </citation>
    <scope>NUCLEOTIDE SEQUENCE</scope>
</reference>
<name>A0AAV0DIX9_9ASTE</name>
<accession>A0AAV0DIX9</accession>
<proteinExistence type="predicted"/>
<sequence length="136" mass="15345">MESAGISLRRCTLKLPLAHPFFSSPAEVMEIQWTRSSSLLSPGRINPCCSVGRRFFPQLHTSPVLTSLQAILCTHCSFSEGKKASFPYINKRLAKEEYIVQLRSSPDNWSSKNNYPRTSKTSYIITSLHESSLHII</sequence>
<comment type="caution">
    <text evidence="1">The sequence shown here is derived from an EMBL/GenBank/DDBJ whole genome shotgun (WGS) entry which is preliminary data.</text>
</comment>
<dbReference type="EMBL" id="CAMAPF010000103">
    <property type="protein sequence ID" value="CAH9098936.1"/>
    <property type="molecule type" value="Genomic_DNA"/>
</dbReference>
<dbReference type="Proteomes" id="UP001152523">
    <property type="component" value="Unassembled WGS sequence"/>
</dbReference>
<evidence type="ECO:0000313" key="2">
    <source>
        <dbReference type="Proteomes" id="UP001152523"/>
    </source>
</evidence>
<keyword evidence="2" id="KW-1185">Reference proteome</keyword>
<dbReference type="AlphaFoldDB" id="A0AAV0DIX9"/>
<protein>
    <submittedName>
        <fullName evidence="1">Uncharacterized protein</fullName>
    </submittedName>
</protein>
<evidence type="ECO:0000313" key="1">
    <source>
        <dbReference type="EMBL" id="CAH9098936.1"/>
    </source>
</evidence>